<accession>A0ABP7GU75</accession>
<proteinExistence type="predicted"/>
<dbReference type="EMBL" id="BAABDE010000005">
    <property type="protein sequence ID" value="GAA3774530.1"/>
    <property type="molecule type" value="Genomic_DNA"/>
</dbReference>
<evidence type="ECO:0000256" key="1">
    <source>
        <dbReference type="SAM" id="MobiDB-lite"/>
    </source>
</evidence>
<organism evidence="2 3">
    <name type="scientific">Streptomyces coacervatus</name>
    <dbReference type="NCBI Taxonomy" id="647381"/>
    <lineage>
        <taxon>Bacteria</taxon>
        <taxon>Bacillati</taxon>
        <taxon>Actinomycetota</taxon>
        <taxon>Actinomycetes</taxon>
        <taxon>Kitasatosporales</taxon>
        <taxon>Streptomycetaceae</taxon>
        <taxon>Streptomyces</taxon>
    </lineage>
</organism>
<sequence length="92" mass="10147">MGRENTAVVARAAWKLYGTVGPADQPERPSNPSSNERGVFLHLTASPDVIRTQLAEPRPPCTAARRHHDSSGRLPLILRRVRGIWVASRDVV</sequence>
<keyword evidence="3" id="KW-1185">Reference proteome</keyword>
<evidence type="ECO:0000313" key="2">
    <source>
        <dbReference type="EMBL" id="GAA3774530.1"/>
    </source>
</evidence>
<feature type="region of interest" description="Disordered" evidence="1">
    <location>
        <begin position="19"/>
        <end position="38"/>
    </location>
</feature>
<dbReference type="Proteomes" id="UP001501009">
    <property type="component" value="Unassembled WGS sequence"/>
</dbReference>
<evidence type="ECO:0000313" key="3">
    <source>
        <dbReference type="Proteomes" id="UP001501009"/>
    </source>
</evidence>
<gene>
    <name evidence="2" type="ORF">GCM10022403_006790</name>
</gene>
<name>A0ABP7GU75_9ACTN</name>
<comment type="caution">
    <text evidence="2">The sequence shown here is derived from an EMBL/GenBank/DDBJ whole genome shotgun (WGS) entry which is preliminary data.</text>
</comment>
<reference evidence="3" key="1">
    <citation type="journal article" date="2019" name="Int. J. Syst. Evol. Microbiol.">
        <title>The Global Catalogue of Microorganisms (GCM) 10K type strain sequencing project: providing services to taxonomists for standard genome sequencing and annotation.</title>
        <authorList>
            <consortium name="The Broad Institute Genomics Platform"/>
            <consortium name="The Broad Institute Genome Sequencing Center for Infectious Disease"/>
            <person name="Wu L."/>
            <person name="Ma J."/>
        </authorList>
    </citation>
    <scope>NUCLEOTIDE SEQUENCE [LARGE SCALE GENOMIC DNA]</scope>
    <source>
        <strain evidence="3">JCM 17138</strain>
    </source>
</reference>
<protein>
    <submittedName>
        <fullName evidence="2">Uncharacterized protein</fullName>
    </submittedName>
</protein>